<dbReference type="PANTHER" id="PTHR22946:SF9">
    <property type="entry name" value="POLYKETIDE TRANSFERASE AF380"/>
    <property type="match status" value="1"/>
</dbReference>
<comment type="caution">
    <text evidence="4">The sequence shown here is derived from an EMBL/GenBank/DDBJ whole genome shotgun (WGS) entry which is preliminary data.</text>
</comment>
<keyword evidence="5" id="KW-1185">Reference proteome</keyword>
<dbReference type="Pfam" id="PF00156">
    <property type="entry name" value="Pribosyltran"/>
    <property type="match status" value="1"/>
</dbReference>
<dbReference type="RefSeq" id="WP_306846963.1">
    <property type="nucleotide sequence ID" value="NZ_JAUSSK010000001.1"/>
</dbReference>
<dbReference type="InterPro" id="IPR046879">
    <property type="entry name" value="KANL3/Tex30_Abhydrolase"/>
</dbReference>
<evidence type="ECO:0000256" key="1">
    <source>
        <dbReference type="ARBA" id="ARBA00022801"/>
    </source>
</evidence>
<name>A0ABT9STJ5_9GAMM</name>
<evidence type="ECO:0000259" key="2">
    <source>
        <dbReference type="Pfam" id="PF00156"/>
    </source>
</evidence>
<dbReference type="SUPFAM" id="SSF53271">
    <property type="entry name" value="PRTase-like"/>
    <property type="match status" value="1"/>
</dbReference>
<dbReference type="CDD" id="cd06223">
    <property type="entry name" value="PRTases_typeI"/>
    <property type="match status" value="1"/>
</dbReference>
<dbReference type="InterPro" id="IPR050261">
    <property type="entry name" value="FrsA_esterase"/>
</dbReference>
<sequence>MAPATDTVFRDRRDAGERLASALAPLRGTRPLVLGIPRGGLAVARVVADQIDGELDAVLVRKLGAPGHEEYAIGAIDESGRYEVSPHAAASGANEAYVRQEAARQLERLVQRRRLYSPHRNPHDPAGRVVVVVDDGLATGATMRSALRAVRRQNPARLVAAVPVAAPDSLASIRALADDIVCLSVPAAFHSVGEYYLSFNPVEDDEVIRLLARDEVAEASDRHAVPMVFDVDDTMLEGDLHVPPRASGIVVFVHGSGSSRRSSRNRYVASALQARGFATLLFDLLSADEERATSERFDIDKLARRLDAVLSRVSEEPELASLPLALFGASTGAAAALVVAARRHDIRAVVSRGGRPDLAGRDALAKVTAPTLLIVGSADREVIALNRAALGEMSTTAELVLVPGATHLFEEVGALEQVASLAGDWFARWW</sequence>
<organism evidence="4 5">
    <name type="scientific">Luteibacter jiangsuensis</name>
    <dbReference type="NCBI Taxonomy" id="637577"/>
    <lineage>
        <taxon>Bacteria</taxon>
        <taxon>Pseudomonadati</taxon>
        <taxon>Pseudomonadota</taxon>
        <taxon>Gammaproteobacteria</taxon>
        <taxon>Lysobacterales</taxon>
        <taxon>Rhodanobacteraceae</taxon>
        <taxon>Luteibacter</taxon>
    </lineage>
</organism>
<dbReference type="InterPro" id="IPR000836">
    <property type="entry name" value="PRTase_dom"/>
</dbReference>
<gene>
    <name evidence="4" type="ORF">J2T07_000470</name>
</gene>
<dbReference type="Gene3D" id="3.30.1310.20">
    <property type="entry name" value="PRTase-like"/>
    <property type="match status" value="1"/>
</dbReference>
<dbReference type="InterPro" id="IPR029057">
    <property type="entry name" value="PRTase-like"/>
</dbReference>
<dbReference type="PANTHER" id="PTHR22946">
    <property type="entry name" value="DIENELACTONE HYDROLASE DOMAIN-CONTAINING PROTEIN-RELATED"/>
    <property type="match status" value="1"/>
</dbReference>
<dbReference type="InterPro" id="IPR029058">
    <property type="entry name" value="AB_hydrolase_fold"/>
</dbReference>
<reference evidence="4 5" key="1">
    <citation type="submission" date="2023-07" db="EMBL/GenBank/DDBJ databases">
        <title>Sorghum-associated microbial communities from plants grown in Nebraska, USA.</title>
        <authorList>
            <person name="Schachtman D."/>
        </authorList>
    </citation>
    <scope>NUCLEOTIDE SEQUENCE [LARGE SCALE GENOMIC DNA]</scope>
    <source>
        <strain evidence="4 5">CC60</strain>
    </source>
</reference>
<feature type="domain" description="KANL3/Tex30 alpha/beta hydrolase-like" evidence="3">
    <location>
        <begin position="249"/>
        <end position="410"/>
    </location>
</feature>
<dbReference type="Gene3D" id="3.40.50.2020">
    <property type="match status" value="1"/>
</dbReference>
<dbReference type="Proteomes" id="UP001237737">
    <property type="component" value="Unassembled WGS sequence"/>
</dbReference>
<dbReference type="SUPFAM" id="SSF53474">
    <property type="entry name" value="alpha/beta-Hydrolases"/>
    <property type="match status" value="1"/>
</dbReference>
<keyword evidence="1" id="KW-0378">Hydrolase</keyword>
<dbReference type="EMBL" id="JAUSSK010000001">
    <property type="protein sequence ID" value="MDQ0008311.1"/>
    <property type="molecule type" value="Genomic_DNA"/>
</dbReference>
<evidence type="ECO:0000313" key="4">
    <source>
        <dbReference type="EMBL" id="MDQ0008311.1"/>
    </source>
</evidence>
<dbReference type="Gene3D" id="3.40.50.1820">
    <property type="entry name" value="alpha/beta hydrolase"/>
    <property type="match status" value="1"/>
</dbReference>
<evidence type="ECO:0000259" key="3">
    <source>
        <dbReference type="Pfam" id="PF20408"/>
    </source>
</evidence>
<keyword evidence="4" id="KW-0808">Transferase</keyword>
<feature type="domain" description="Phosphoribosyltransferase" evidence="2">
    <location>
        <begin position="26"/>
        <end position="184"/>
    </location>
</feature>
<accession>A0ABT9STJ5</accession>
<evidence type="ECO:0000313" key="5">
    <source>
        <dbReference type="Proteomes" id="UP001237737"/>
    </source>
</evidence>
<dbReference type="Pfam" id="PF20408">
    <property type="entry name" value="Abhydrolase_11"/>
    <property type="match status" value="1"/>
</dbReference>
<protein>
    <submittedName>
        <fullName evidence="4">Phosphoribosyl transferase</fullName>
    </submittedName>
</protein>
<dbReference type="GO" id="GO:0016740">
    <property type="term" value="F:transferase activity"/>
    <property type="evidence" value="ECO:0007669"/>
    <property type="project" value="UniProtKB-KW"/>
</dbReference>
<proteinExistence type="predicted"/>